<evidence type="ECO:0000256" key="1">
    <source>
        <dbReference type="SAM" id="MobiDB-lite"/>
    </source>
</evidence>
<feature type="region of interest" description="Disordered" evidence="1">
    <location>
        <begin position="1"/>
        <end position="55"/>
    </location>
</feature>
<dbReference type="EMBL" id="RAPO01000001">
    <property type="protein sequence ID" value="RKD97994.1"/>
    <property type="molecule type" value="Genomic_DNA"/>
</dbReference>
<feature type="compositionally biased region" description="Basic and acidic residues" evidence="1">
    <location>
        <begin position="11"/>
        <end position="24"/>
    </location>
</feature>
<comment type="caution">
    <text evidence="2">The sequence shown here is derived from an EMBL/GenBank/DDBJ whole genome shotgun (WGS) entry which is preliminary data.</text>
</comment>
<organism evidence="2 3">
    <name type="scientific">Halopiger aswanensis</name>
    <dbReference type="NCBI Taxonomy" id="148449"/>
    <lineage>
        <taxon>Archaea</taxon>
        <taxon>Methanobacteriati</taxon>
        <taxon>Methanobacteriota</taxon>
        <taxon>Stenosarchaea group</taxon>
        <taxon>Halobacteria</taxon>
        <taxon>Halobacteriales</taxon>
        <taxon>Natrialbaceae</taxon>
        <taxon>Halopiger</taxon>
    </lineage>
</organism>
<evidence type="ECO:0008006" key="4">
    <source>
        <dbReference type="Google" id="ProtNLM"/>
    </source>
</evidence>
<sequence>MGTSYTAVLDRIVEAESGGERASESEAGGGDETESSSEDQTDHEADADREPQRDRVELAVLLLEADGEVVDERTVPVDRLPEDGAHEGAVLEVVIADDEDETDSGTGTETEVETGTLLEITYEPEQERDRRDRAQDRFDRLSERLSDE</sequence>
<accession>A0A3R7GYI9</accession>
<proteinExistence type="predicted"/>
<gene>
    <name evidence="2" type="ORF">ATJ93_0993</name>
</gene>
<dbReference type="AlphaFoldDB" id="A0A3R7GYI9"/>
<feature type="compositionally biased region" description="Acidic residues" evidence="1">
    <location>
        <begin position="29"/>
        <end position="39"/>
    </location>
</feature>
<dbReference type="OrthoDB" id="299121at2157"/>
<feature type="compositionally biased region" description="Basic and acidic residues" evidence="1">
    <location>
        <begin position="40"/>
        <end position="55"/>
    </location>
</feature>
<protein>
    <recommendedName>
        <fullName evidence="4">DUF3006 family protein</fullName>
    </recommendedName>
</protein>
<evidence type="ECO:0000313" key="2">
    <source>
        <dbReference type="EMBL" id="RKD97994.1"/>
    </source>
</evidence>
<feature type="compositionally biased region" description="Basic and acidic residues" evidence="1">
    <location>
        <begin position="125"/>
        <end position="148"/>
    </location>
</feature>
<feature type="compositionally biased region" description="Low complexity" evidence="1">
    <location>
        <begin position="104"/>
        <end position="119"/>
    </location>
</feature>
<keyword evidence="3" id="KW-1185">Reference proteome</keyword>
<name>A0A3R7GYI9_9EURY</name>
<evidence type="ECO:0000313" key="3">
    <source>
        <dbReference type="Proteomes" id="UP000283805"/>
    </source>
</evidence>
<reference evidence="2 3" key="1">
    <citation type="submission" date="2018-09" db="EMBL/GenBank/DDBJ databases">
        <title>Genomic Encyclopedia of Archaeal and Bacterial Type Strains, Phase II (KMG-II): from individual species to whole genera.</title>
        <authorList>
            <person name="Goeker M."/>
        </authorList>
    </citation>
    <scope>NUCLEOTIDE SEQUENCE [LARGE SCALE GENOMIC DNA]</scope>
    <source>
        <strain evidence="2 3">DSM 13151</strain>
    </source>
</reference>
<feature type="region of interest" description="Disordered" evidence="1">
    <location>
        <begin position="96"/>
        <end position="148"/>
    </location>
</feature>
<dbReference type="Proteomes" id="UP000283805">
    <property type="component" value="Unassembled WGS sequence"/>
</dbReference>